<sequence length="109" mass="11467">MRVPYIAQIWDTTPVTVRLTDGLTEGGAPQEAVSYTGKCNFSEVAKTKRQADGTLVQLAARLTIGGDIAPGLPVLTGCVEIGGRTWQIVTAARPRNPDGTVHHTALGLA</sequence>
<evidence type="ECO:0000313" key="2">
    <source>
        <dbReference type="Proteomes" id="UP000001551"/>
    </source>
</evidence>
<organism evidence="1 2">
    <name type="scientific">Ethanoligenens harbinense (strain DSM 18485 / JCM 12961 / CGMCC 1.5033 / YUAN-3)</name>
    <dbReference type="NCBI Taxonomy" id="663278"/>
    <lineage>
        <taxon>Bacteria</taxon>
        <taxon>Bacillati</taxon>
        <taxon>Bacillota</taxon>
        <taxon>Clostridia</taxon>
        <taxon>Eubacteriales</taxon>
        <taxon>Oscillospiraceae</taxon>
        <taxon>Ethanoligenens</taxon>
    </lineage>
</organism>
<dbReference type="EMBL" id="CP002400">
    <property type="protein sequence ID" value="ADU27127.1"/>
    <property type="molecule type" value="Genomic_DNA"/>
</dbReference>
<dbReference type="AlphaFoldDB" id="E6U8A8"/>
<gene>
    <name evidence="1" type="ordered locus">Ethha_1591</name>
</gene>
<dbReference type="HOGENOM" id="CLU_170969_0_0_9"/>
<evidence type="ECO:0000313" key="1">
    <source>
        <dbReference type="EMBL" id="ADU27127.1"/>
    </source>
</evidence>
<proteinExistence type="predicted"/>
<dbReference type="Proteomes" id="UP000001551">
    <property type="component" value="Chromosome"/>
</dbReference>
<dbReference type="RefSeq" id="WP_013485482.1">
    <property type="nucleotide sequence ID" value="NC_014828.1"/>
</dbReference>
<reference evidence="1 2" key="1">
    <citation type="submission" date="2010-12" db="EMBL/GenBank/DDBJ databases">
        <title>Complete sequence of Ethanoligenens harbinense YUAN-3.</title>
        <authorList>
            <person name="Lucas S."/>
            <person name="Copeland A."/>
            <person name="Lapidus A."/>
            <person name="Cheng J.-F."/>
            <person name="Bruce D."/>
            <person name="Goodwin L."/>
            <person name="Pitluck S."/>
            <person name="Chertkov O."/>
            <person name="Misra M."/>
            <person name="Detter J.C."/>
            <person name="Han C."/>
            <person name="Tapia R."/>
            <person name="Land M."/>
            <person name="Hauser L."/>
            <person name="Jeffries C."/>
            <person name="Kyrpides N."/>
            <person name="Ivanova N."/>
            <person name="Mikhailova N."/>
            <person name="Wang A."/>
            <person name="Mouttaki H."/>
            <person name="He Z."/>
            <person name="Zhou J."/>
            <person name="Hemme C.L."/>
            <person name="Woyke T."/>
        </authorList>
    </citation>
    <scope>NUCLEOTIDE SEQUENCE [LARGE SCALE GENOMIC DNA]</scope>
    <source>
        <strain evidence="2">DSM 18485 / JCM 12961 / CGMCC 1.5033 / YUAN-3</strain>
    </source>
</reference>
<dbReference type="KEGG" id="eha:Ethha_1591"/>
<accession>E6U8A8</accession>
<dbReference type="STRING" id="663278.Ethha_1591"/>
<name>E6U8A8_ETHHY</name>
<dbReference type="eggNOG" id="ENOG5032UQW">
    <property type="taxonomic scope" value="Bacteria"/>
</dbReference>
<keyword evidence="2" id="KW-1185">Reference proteome</keyword>
<protein>
    <submittedName>
        <fullName evidence="1">Uncharacterized protein</fullName>
    </submittedName>
</protein>